<evidence type="ECO:0000313" key="1">
    <source>
        <dbReference type="EMBL" id="TDB47869.1"/>
    </source>
</evidence>
<reference evidence="1 2" key="1">
    <citation type="journal article" date="2019" name="Int. J. Syst. Evol. Microbiol.">
        <title>Photorhabdus khanii subsp. guanajuatensis subsp. nov., isolated from Heterorhabditis atacamensis, and Photorhabdus luminescens subsp. mexicana subsp. nov., isolated from Heterorhabditis mexicana entomopathogenic nematodes.</title>
        <authorList>
            <person name="Machado R.A.R."/>
            <person name="Bruno P."/>
            <person name="Arce C.C.M."/>
            <person name="Liechti N."/>
            <person name="Kohler A."/>
            <person name="Bernal J."/>
            <person name="Bruggmann R."/>
            <person name="Turlings T.C.J."/>
        </authorList>
    </citation>
    <scope>NUCLEOTIDE SEQUENCE [LARGE SCALE GENOMIC DNA]</scope>
    <source>
        <strain evidence="1 2">MEX47-22</strain>
    </source>
</reference>
<organism evidence="1 2">
    <name type="scientific">Photorhabdus luminescens subsp. mexicana</name>
    <dbReference type="NCBI Taxonomy" id="2100167"/>
    <lineage>
        <taxon>Bacteria</taxon>
        <taxon>Pseudomonadati</taxon>
        <taxon>Pseudomonadota</taxon>
        <taxon>Gammaproteobacteria</taxon>
        <taxon>Enterobacterales</taxon>
        <taxon>Morganellaceae</taxon>
        <taxon>Photorhabdus</taxon>
    </lineage>
</organism>
<name>A0A4R4J5A9_PHOLU</name>
<dbReference type="RefSeq" id="WP_132346968.1">
    <property type="nucleotide sequence ID" value="NZ_CAWOLF010000019.1"/>
</dbReference>
<protein>
    <recommendedName>
        <fullName evidence="3">Lipoprotein</fullName>
    </recommendedName>
</protein>
<gene>
    <name evidence="1" type="ORF">C5468_17405</name>
</gene>
<sequence>MKYPLLIAFLLTGGCAGNDQGKTPTSPALQPKSVPATKLMQKQLDAWQTLVNVGLAQNSDYEDVSFITNSNRTMIVATIKSAPCKMVFKHVSTHNEDFWMPQQISCKNHNDMTDFISAEELSGHSSPRAPVVDSL</sequence>
<dbReference type="EMBL" id="PUJX01000019">
    <property type="protein sequence ID" value="TDB47869.1"/>
    <property type="molecule type" value="Genomic_DNA"/>
</dbReference>
<evidence type="ECO:0000313" key="2">
    <source>
        <dbReference type="Proteomes" id="UP000295550"/>
    </source>
</evidence>
<dbReference type="AlphaFoldDB" id="A0A4R4J5A9"/>
<proteinExistence type="predicted"/>
<accession>A0A4R4J5A9</accession>
<evidence type="ECO:0008006" key="3">
    <source>
        <dbReference type="Google" id="ProtNLM"/>
    </source>
</evidence>
<dbReference type="PROSITE" id="PS51257">
    <property type="entry name" value="PROKAR_LIPOPROTEIN"/>
    <property type="match status" value="1"/>
</dbReference>
<comment type="caution">
    <text evidence="1">The sequence shown here is derived from an EMBL/GenBank/DDBJ whole genome shotgun (WGS) entry which is preliminary data.</text>
</comment>
<dbReference type="Proteomes" id="UP000295550">
    <property type="component" value="Unassembled WGS sequence"/>
</dbReference>